<organism evidence="1 2">
    <name type="scientific">Trichogramma brassicae</name>
    <dbReference type="NCBI Taxonomy" id="86971"/>
    <lineage>
        <taxon>Eukaryota</taxon>
        <taxon>Metazoa</taxon>
        <taxon>Ecdysozoa</taxon>
        <taxon>Arthropoda</taxon>
        <taxon>Hexapoda</taxon>
        <taxon>Insecta</taxon>
        <taxon>Pterygota</taxon>
        <taxon>Neoptera</taxon>
        <taxon>Endopterygota</taxon>
        <taxon>Hymenoptera</taxon>
        <taxon>Apocrita</taxon>
        <taxon>Proctotrupomorpha</taxon>
        <taxon>Chalcidoidea</taxon>
        <taxon>Trichogrammatidae</taxon>
        <taxon>Trichogramma</taxon>
    </lineage>
</organism>
<reference evidence="1 2" key="1">
    <citation type="submission" date="2020-02" db="EMBL/GenBank/DDBJ databases">
        <authorList>
            <person name="Ferguson B K."/>
        </authorList>
    </citation>
    <scope>NUCLEOTIDE SEQUENCE [LARGE SCALE GENOMIC DNA]</scope>
</reference>
<accession>A0A6H5HX67</accession>
<proteinExistence type="predicted"/>
<evidence type="ECO:0000313" key="1">
    <source>
        <dbReference type="EMBL" id="CAB0029322.1"/>
    </source>
</evidence>
<evidence type="ECO:0000313" key="2">
    <source>
        <dbReference type="Proteomes" id="UP000479190"/>
    </source>
</evidence>
<protein>
    <submittedName>
        <fullName evidence="1">Uncharacterized protein</fullName>
    </submittedName>
</protein>
<gene>
    <name evidence="1" type="ORF">TBRA_LOCUS1363</name>
</gene>
<dbReference type="Proteomes" id="UP000479190">
    <property type="component" value="Unassembled WGS sequence"/>
</dbReference>
<name>A0A6H5HX67_9HYME</name>
<keyword evidence="2" id="KW-1185">Reference proteome</keyword>
<dbReference type="AlphaFoldDB" id="A0A6H5HX67"/>
<sequence>MFHRNERIKMEILLRYLIVFYNQDLITVRALNRTCIQQIAERIATVSPPQVTFIFNNRHSEVDVLSSLISKVNISSTLSNVSLLSHFYLDNQSSINVLPIEKENDYGDYKNYIDVYEKLYPNKPRPRTLVILIGKYYDSDGFIESMLEYGWSKKFLDVSLVEDRNHRCVVREYNPFIGTHSNASLDVSDQMVVPLEESKVDRVKLSNLDLIFRHHFHFTLRASRLTARGASEKSHFRK</sequence>
<dbReference type="EMBL" id="CADCXV010000302">
    <property type="protein sequence ID" value="CAB0029322.1"/>
    <property type="molecule type" value="Genomic_DNA"/>
</dbReference>